<sequence length="190" mass="21163">MEPRDAEGKRRLLPGWMVRRSEETKVDRPREGPTKITTSAKRGERKTVESIVTVYCMNEAELVNAAFDLLATGSSELKQPGFGVTTGDSIREKNMWISESELEDGDTDSEPIQKTCISESDLVVEGTSPAHHTKQKGVGSTVPKRNYITQVSELNACERTDEQAHVDRTDPGDAEEDDAFKLVREIFFTS</sequence>
<gene>
    <name evidence="2" type="ORF">HHUSO_G9248</name>
</gene>
<dbReference type="EMBL" id="JAHFZB010000007">
    <property type="protein sequence ID" value="KAK6487927.1"/>
    <property type="molecule type" value="Genomic_DNA"/>
</dbReference>
<dbReference type="InterPro" id="IPR028278">
    <property type="entry name" value="MRI"/>
</dbReference>
<protein>
    <submittedName>
        <fullName evidence="2">Cell cycle regulator of non-homologous end joining-like</fullName>
    </submittedName>
</protein>
<evidence type="ECO:0000313" key="3">
    <source>
        <dbReference type="Proteomes" id="UP001369086"/>
    </source>
</evidence>
<dbReference type="Proteomes" id="UP001369086">
    <property type="component" value="Unassembled WGS sequence"/>
</dbReference>
<organism evidence="2 3">
    <name type="scientific">Huso huso</name>
    <name type="common">Beluga</name>
    <name type="synonym">Acipenser huso</name>
    <dbReference type="NCBI Taxonomy" id="61971"/>
    <lineage>
        <taxon>Eukaryota</taxon>
        <taxon>Metazoa</taxon>
        <taxon>Chordata</taxon>
        <taxon>Craniata</taxon>
        <taxon>Vertebrata</taxon>
        <taxon>Euteleostomi</taxon>
        <taxon>Actinopterygii</taxon>
        <taxon>Chondrostei</taxon>
        <taxon>Acipenseriformes</taxon>
        <taxon>Acipenseridae</taxon>
        <taxon>Huso</taxon>
    </lineage>
</organism>
<feature type="region of interest" description="Disordered" evidence="1">
    <location>
        <begin position="1"/>
        <end position="45"/>
    </location>
</feature>
<accession>A0ABR0ZSY4</accession>
<name>A0ABR0ZSY4_HUSHU</name>
<keyword evidence="3" id="KW-1185">Reference proteome</keyword>
<evidence type="ECO:0000256" key="1">
    <source>
        <dbReference type="SAM" id="MobiDB-lite"/>
    </source>
</evidence>
<evidence type="ECO:0000313" key="2">
    <source>
        <dbReference type="EMBL" id="KAK6487927.1"/>
    </source>
</evidence>
<feature type="compositionally biased region" description="Basic and acidic residues" evidence="1">
    <location>
        <begin position="19"/>
        <end position="33"/>
    </location>
</feature>
<reference evidence="2 3" key="1">
    <citation type="submission" date="2021-05" db="EMBL/GenBank/DDBJ databases">
        <authorList>
            <person name="Zahm M."/>
            <person name="Klopp C."/>
            <person name="Cabau C."/>
            <person name="Kuhl H."/>
            <person name="Suciu R."/>
            <person name="Ciorpac M."/>
            <person name="Holostenco D."/>
            <person name="Gessner J."/>
            <person name="Wuertz S."/>
            <person name="Hohne C."/>
            <person name="Stock M."/>
            <person name="Gislard M."/>
            <person name="Lluch J."/>
            <person name="Milhes M."/>
            <person name="Lampietro C."/>
            <person name="Lopez Roques C."/>
            <person name="Donnadieu C."/>
            <person name="Du K."/>
            <person name="Schartl M."/>
            <person name="Guiguen Y."/>
        </authorList>
    </citation>
    <scope>NUCLEOTIDE SEQUENCE [LARGE SCALE GENOMIC DNA]</scope>
    <source>
        <strain evidence="2">Hh-F2</strain>
        <tissue evidence="2">Blood</tissue>
    </source>
</reference>
<proteinExistence type="predicted"/>
<dbReference type="PANTHER" id="PTHR14566:SF0">
    <property type="entry name" value="CELL CYCLE REGULATOR OF NON-HOMOLOGOUS END JOINING"/>
    <property type="match status" value="1"/>
</dbReference>
<comment type="caution">
    <text evidence="2">The sequence shown here is derived from an EMBL/GenBank/DDBJ whole genome shotgun (WGS) entry which is preliminary data.</text>
</comment>
<feature type="compositionally biased region" description="Basic and acidic residues" evidence="1">
    <location>
        <begin position="1"/>
        <end position="10"/>
    </location>
</feature>
<dbReference type="PANTHER" id="PTHR14566">
    <property type="entry name" value="CELL CYCLE REGULATOR OF NON-HOMOLOGOUS END JOINING"/>
    <property type="match status" value="1"/>
</dbReference>